<dbReference type="PANTHER" id="PTHR12480">
    <property type="entry name" value="ARGININE DEMETHYLASE AND LYSYL-HYDROXYLASE JMJD"/>
    <property type="match status" value="1"/>
</dbReference>
<dbReference type="Gene3D" id="1.20.1280.270">
    <property type="match status" value="1"/>
</dbReference>
<evidence type="ECO:0000256" key="3">
    <source>
        <dbReference type="ARBA" id="ARBA00022723"/>
    </source>
</evidence>
<dbReference type="SMART" id="SM00558">
    <property type="entry name" value="JmjC"/>
    <property type="match status" value="1"/>
</dbReference>
<keyword evidence="3" id="KW-0479">Metal-binding</keyword>
<dbReference type="GO" id="GO:0033749">
    <property type="term" value="F:histone H4R3 demethylase activity"/>
    <property type="evidence" value="ECO:0007669"/>
    <property type="project" value="TreeGrafter"/>
</dbReference>
<dbReference type="AlphaFoldDB" id="A0A0N5CVU7"/>
<dbReference type="OrthoDB" id="424465at2759"/>
<feature type="region of interest" description="Disordered" evidence="12">
    <location>
        <begin position="355"/>
        <end position="374"/>
    </location>
</feature>
<evidence type="ECO:0000256" key="12">
    <source>
        <dbReference type="SAM" id="MobiDB-lite"/>
    </source>
</evidence>
<dbReference type="GO" id="GO:0046872">
    <property type="term" value="F:metal ion binding"/>
    <property type="evidence" value="ECO:0007669"/>
    <property type="project" value="UniProtKB-KW"/>
</dbReference>
<reference evidence="14 15" key="2">
    <citation type="submission" date="2018-11" db="EMBL/GenBank/DDBJ databases">
        <authorList>
            <consortium name="Pathogen Informatics"/>
        </authorList>
    </citation>
    <scope>NUCLEOTIDE SEQUENCE [LARGE SCALE GENOMIC DNA]</scope>
</reference>
<dbReference type="Gene3D" id="2.60.120.650">
    <property type="entry name" value="Cupin"/>
    <property type="match status" value="1"/>
</dbReference>
<dbReference type="GO" id="GO:0005737">
    <property type="term" value="C:cytoplasm"/>
    <property type="evidence" value="ECO:0007669"/>
    <property type="project" value="TreeGrafter"/>
</dbReference>
<gene>
    <name evidence="14" type="ORF">TCLT_LOCUS4436</name>
</gene>
<dbReference type="Proteomes" id="UP000276776">
    <property type="component" value="Unassembled WGS sequence"/>
</dbReference>
<evidence type="ECO:0000313" key="16">
    <source>
        <dbReference type="WBParaSite" id="TCLT_0000444701-mRNA-1"/>
    </source>
</evidence>
<dbReference type="EMBL" id="UYYF01004288">
    <property type="protein sequence ID" value="VDN01546.1"/>
    <property type="molecule type" value="Genomic_DNA"/>
</dbReference>
<name>A0A0N5CVU7_THECL</name>
<organism evidence="16">
    <name type="scientific">Thelazia callipaeda</name>
    <name type="common">Oriental eyeworm</name>
    <name type="synonym">Parasitic nematode</name>
    <dbReference type="NCBI Taxonomy" id="103827"/>
    <lineage>
        <taxon>Eukaryota</taxon>
        <taxon>Metazoa</taxon>
        <taxon>Ecdysozoa</taxon>
        <taxon>Nematoda</taxon>
        <taxon>Chromadorea</taxon>
        <taxon>Rhabditida</taxon>
        <taxon>Spirurina</taxon>
        <taxon>Spiruromorpha</taxon>
        <taxon>Thelazioidea</taxon>
        <taxon>Thelaziidae</taxon>
        <taxon>Thelazia</taxon>
    </lineage>
</organism>
<dbReference type="PROSITE" id="PS51184">
    <property type="entry name" value="JMJC"/>
    <property type="match status" value="1"/>
</dbReference>
<reference evidence="16" key="1">
    <citation type="submission" date="2017-02" db="UniProtKB">
        <authorList>
            <consortium name="WormBaseParasite"/>
        </authorList>
    </citation>
    <scope>IDENTIFICATION</scope>
</reference>
<protein>
    <submittedName>
        <fullName evidence="16">JmjC domain-containing protein</fullName>
    </submittedName>
</protein>
<feature type="domain" description="JmjC" evidence="13">
    <location>
        <begin position="144"/>
        <end position="308"/>
    </location>
</feature>
<evidence type="ECO:0000256" key="5">
    <source>
        <dbReference type="ARBA" id="ARBA00022964"/>
    </source>
</evidence>
<dbReference type="WBParaSite" id="TCLT_0000444701-mRNA-1">
    <property type="protein sequence ID" value="TCLT_0000444701-mRNA-1"/>
    <property type="gene ID" value="TCLT_0000444701"/>
</dbReference>
<keyword evidence="6" id="KW-0560">Oxidoreductase</keyword>
<evidence type="ECO:0000313" key="15">
    <source>
        <dbReference type="Proteomes" id="UP000276776"/>
    </source>
</evidence>
<dbReference type="OMA" id="NAWVAMR"/>
<comment type="similarity">
    <text evidence="11">Belongs to the JMJD6 family.</text>
</comment>
<keyword evidence="7" id="KW-0408">Iron</keyword>
<comment type="subcellular location">
    <subcellularLocation>
        <location evidence="2">Nucleus</location>
    </subcellularLocation>
</comment>
<dbReference type="InterPro" id="IPR003347">
    <property type="entry name" value="JmjC_dom"/>
</dbReference>
<keyword evidence="8" id="KW-0805">Transcription regulation</keyword>
<keyword evidence="5" id="KW-0223">Dioxygenase</keyword>
<dbReference type="GO" id="GO:0106140">
    <property type="term" value="F:P-TEFb complex binding"/>
    <property type="evidence" value="ECO:0007669"/>
    <property type="project" value="TreeGrafter"/>
</dbReference>
<proteinExistence type="inferred from homology"/>
<evidence type="ECO:0000256" key="6">
    <source>
        <dbReference type="ARBA" id="ARBA00023002"/>
    </source>
</evidence>
<evidence type="ECO:0000256" key="1">
    <source>
        <dbReference type="ARBA" id="ARBA00001954"/>
    </source>
</evidence>
<dbReference type="InterPro" id="IPR050910">
    <property type="entry name" value="JMJD6_ArgDemeth/LysHydrox"/>
</dbReference>
<dbReference type="GO" id="GO:0005634">
    <property type="term" value="C:nucleus"/>
    <property type="evidence" value="ECO:0007669"/>
    <property type="project" value="UniProtKB-SubCell"/>
</dbReference>
<evidence type="ECO:0000256" key="9">
    <source>
        <dbReference type="ARBA" id="ARBA00023163"/>
    </source>
</evidence>
<dbReference type="GO" id="GO:0006909">
    <property type="term" value="P:phagocytosis"/>
    <property type="evidence" value="ECO:0007669"/>
    <property type="project" value="TreeGrafter"/>
</dbReference>
<evidence type="ECO:0000256" key="4">
    <source>
        <dbReference type="ARBA" id="ARBA00022853"/>
    </source>
</evidence>
<dbReference type="SUPFAM" id="SSF51197">
    <property type="entry name" value="Clavaminate synthase-like"/>
    <property type="match status" value="1"/>
</dbReference>
<evidence type="ECO:0000313" key="14">
    <source>
        <dbReference type="EMBL" id="VDN01546.1"/>
    </source>
</evidence>
<keyword evidence="9" id="KW-0804">Transcription</keyword>
<keyword evidence="10" id="KW-0539">Nucleus</keyword>
<feature type="compositionally biased region" description="Low complexity" evidence="12">
    <location>
        <begin position="355"/>
        <end position="368"/>
    </location>
</feature>
<evidence type="ECO:0000256" key="10">
    <source>
        <dbReference type="ARBA" id="ARBA00023242"/>
    </source>
</evidence>
<keyword evidence="15" id="KW-1185">Reference proteome</keyword>
<comment type="cofactor">
    <cofactor evidence="1">
        <name>Fe(2+)</name>
        <dbReference type="ChEBI" id="CHEBI:29033"/>
    </cofactor>
</comment>
<evidence type="ECO:0000256" key="2">
    <source>
        <dbReference type="ARBA" id="ARBA00004123"/>
    </source>
</evidence>
<evidence type="ECO:0000256" key="11">
    <source>
        <dbReference type="ARBA" id="ARBA00038068"/>
    </source>
</evidence>
<keyword evidence="4" id="KW-0156">Chromatin regulator</keyword>
<dbReference type="STRING" id="103827.A0A0N5CVU7"/>
<accession>A0A0N5CVU7</accession>
<dbReference type="PANTHER" id="PTHR12480:SF32">
    <property type="entry name" value="BIFUNCTIONAL ARGININE DEMETHYLASE AND LYSYL-HYDROXYLASE JMJD6"/>
    <property type="match status" value="1"/>
</dbReference>
<evidence type="ECO:0000256" key="7">
    <source>
        <dbReference type="ARBA" id="ARBA00023004"/>
    </source>
</evidence>
<dbReference type="Pfam" id="PF02373">
    <property type="entry name" value="JmjC"/>
    <property type="match status" value="1"/>
</dbReference>
<evidence type="ECO:0000259" key="13">
    <source>
        <dbReference type="PROSITE" id="PS51184"/>
    </source>
</evidence>
<sequence length="397" mass="45509">MSISQYRFGHHIQFAKRKTRSELSDDDWSSAKYHRTFELLSEGLTKDNIERVDASELTVEQFVENYESRHVPVILTGLTSSWPATKKWTLPTLLKKYRNQKFKCGEDDNGHSVKLKMKYFLEYMKRTDDDSPLYIFDSTFGERHKVKRLLKDYIVPQIFEDDLFRYASDMRRPPHRWFVMGSSRSGTGIHLDPLGTSAWNALITGRKKWCFFHPRTPKNVLKPTKEEAGVHRNEAITWFTTIYKTARTTGLLKEWEPIEAVQKPGEVVFVPGGWWHVVLNLTDTVAVTQNFCSKANLPVVVIKTLCERPNFCKHWLRCLRKARPEILPTIGSASLPILVLAADMILKRADVSISFSDTSSDSSSSTETSDSDSDLSCQLSVESSLEYKTGFALQCMC</sequence>
<evidence type="ECO:0000256" key="8">
    <source>
        <dbReference type="ARBA" id="ARBA00023015"/>
    </source>
</evidence>